<sequence>MVPGGILAVVVYHVVALHPPHRRVLLGAEPAARRRRRHRTAARWRRRSRAPPELEPGELRDEGLVAVVGSVPAVVRRPRRRVPNGAVHPHGPVGERRLRLPRVPPYRHVVDQESERPQDPSKAVQFCDCCG</sequence>
<protein>
    <submittedName>
        <fullName evidence="2">Uncharacterized protein</fullName>
    </submittedName>
</protein>
<reference evidence="2 3" key="1">
    <citation type="journal article" date="2014" name="Agronomy (Basel)">
        <title>A Draft Genome Sequence for Ensete ventricosum, the Drought-Tolerant Tree Against Hunger.</title>
        <authorList>
            <person name="Harrison J."/>
            <person name="Moore K.A."/>
            <person name="Paszkiewicz K."/>
            <person name="Jones T."/>
            <person name="Grant M."/>
            <person name="Ambacheew D."/>
            <person name="Muzemil S."/>
            <person name="Studholme D.J."/>
        </authorList>
    </citation>
    <scope>NUCLEOTIDE SEQUENCE [LARGE SCALE GENOMIC DNA]</scope>
</reference>
<name>A0A426XYP0_ENSVE</name>
<accession>A0A426XYP0</accession>
<comment type="caution">
    <text evidence="2">The sequence shown here is derived from an EMBL/GenBank/DDBJ whole genome shotgun (WGS) entry which is preliminary data.</text>
</comment>
<feature type="compositionally biased region" description="Basic residues" evidence="1">
    <location>
        <begin position="33"/>
        <end position="49"/>
    </location>
</feature>
<dbReference type="Proteomes" id="UP000287651">
    <property type="component" value="Unassembled WGS sequence"/>
</dbReference>
<proteinExistence type="predicted"/>
<evidence type="ECO:0000313" key="2">
    <source>
        <dbReference type="EMBL" id="RRT44572.1"/>
    </source>
</evidence>
<organism evidence="2 3">
    <name type="scientific">Ensete ventricosum</name>
    <name type="common">Abyssinian banana</name>
    <name type="synonym">Musa ensete</name>
    <dbReference type="NCBI Taxonomy" id="4639"/>
    <lineage>
        <taxon>Eukaryota</taxon>
        <taxon>Viridiplantae</taxon>
        <taxon>Streptophyta</taxon>
        <taxon>Embryophyta</taxon>
        <taxon>Tracheophyta</taxon>
        <taxon>Spermatophyta</taxon>
        <taxon>Magnoliopsida</taxon>
        <taxon>Liliopsida</taxon>
        <taxon>Zingiberales</taxon>
        <taxon>Musaceae</taxon>
        <taxon>Ensete</taxon>
    </lineage>
</organism>
<dbReference type="AlphaFoldDB" id="A0A426XYP0"/>
<dbReference type="EMBL" id="AMZH03016384">
    <property type="protein sequence ID" value="RRT44572.1"/>
    <property type="molecule type" value="Genomic_DNA"/>
</dbReference>
<evidence type="ECO:0000256" key="1">
    <source>
        <dbReference type="SAM" id="MobiDB-lite"/>
    </source>
</evidence>
<feature type="region of interest" description="Disordered" evidence="1">
    <location>
        <begin position="31"/>
        <end position="59"/>
    </location>
</feature>
<evidence type="ECO:0000313" key="3">
    <source>
        <dbReference type="Proteomes" id="UP000287651"/>
    </source>
</evidence>
<gene>
    <name evidence="2" type="ORF">B296_00041835</name>
</gene>